<feature type="transmembrane region" description="Helical" evidence="2">
    <location>
        <begin position="84"/>
        <end position="102"/>
    </location>
</feature>
<accession>A0A323T5G7</accession>
<evidence type="ECO:0000256" key="2">
    <source>
        <dbReference type="SAM" id="Phobius"/>
    </source>
</evidence>
<keyword evidence="2" id="KW-1133">Transmembrane helix</keyword>
<reference evidence="3 4" key="1">
    <citation type="submission" date="2017-10" db="EMBL/GenBank/DDBJ databases">
        <title>Bacillus sp. nov., a halophilic bacterium isolated from a Keqin Lake.</title>
        <authorList>
            <person name="Wang H."/>
        </authorList>
    </citation>
    <scope>NUCLEOTIDE SEQUENCE [LARGE SCALE GENOMIC DNA]</scope>
    <source>
        <strain evidence="3 4">KQ-12</strain>
    </source>
</reference>
<name>A0A323T5G7_9BACI</name>
<dbReference type="Proteomes" id="UP000248214">
    <property type="component" value="Unassembled WGS sequence"/>
</dbReference>
<evidence type="ECO:0000313" key="4">
    <source>
        <dbReference type="Proteomes" id="UP000248214"/>
    </source>
</evidence>
<proteinExistence type="predicted"/>
<keyword evidence="4" id="KW-1185">Reference proteome</keyword>
<dbReference type="EMBL" id="PDOD01000006">
    <property type="protein sequence ID" value="PYZ91702.1"/>
    <property type="molecule type" value="Genomic_DNA"/>
</dbReference>
<dbReference type="AlphaFoldDB" id="A0A323T5G7"/>
<feature type="coiled-coil region" evidence="1">
    <location>
        <begin position="147"/>
        <end position="188"/>
    </location>
</feature>
<keyword evidence="2" id="KW-0812">Transmembrane</keyword>
<gene>
    <name evidence="3" type="ORF">CR194_18940</name>
</gene>
<sequence length="353" mass="40943">MDRETERKLRVFSQELNYLLNFFHESSKTQKRLSRTLAFKNTLIYVLQIILKAFSWKGLSLAFVPVSIAAIFREGLKAIVNLPPSALLLIATAVTLLTGAFLRSLVLEEMSRVGSPFFHLGIYEKRRKEEYNSLIALSEEKNFVLTLKEELMKANSEDQTLKNLRSEIAKQEEVIKKNEEAILDLLDKLTASEELANVFNERSDMAMDFLFRLKNKLSMLVHDQFNLDNISFGVNYSLYKVKDTGLRFIDGYGINKAEFEAFIPFQFLGDKYIQSIHTTHQHPLILRDFISWKRTLQDGEEWIISLHLDASNRIKYSLETDAGKLNLSLIQELLWICCELLNKFAKKRQKTEE</sequence>
<dbReference type="RefSeq" id="WP_110612005.1">
    <property type="nucleotide sequence ID" value="NZ_PDOD01000006.1"/>
</dbReference>
<keyword evidence="1" id="KW-0175">Coiled coil</keyword>
<comment type="caution">
    <text evidence="3">The sequence shown here is derived from an EMBL/GenBank/DDBJ whole genome shotgun (WGS) entry which is preliminary data.</text>
</comment>
<evidence type="ECO:0000256" key="1">
    <source>
        <dbReference type="SAM" id="Coils"/>
    </source>
</evidence>
<keyword evidence="2" id="KW-0472">Membrane</keyword>
<dbReference type="OrthoDB" id="2839258at2"/>
<feature type="transmembrane region" description="Helical" evidence="2">
    <location>
        <begin position="42"/>
        <end position="72"/>
    </location>
</feature>
<organism evidence="3 4">
    <name type="scientific">Salipaludibacillus keqinensis</name>
    <dbReference type="NCBI Taxonomy" id="2045207"/>
    <lineage>
        <taxon>Bacteria</taxon>
        <taxon>Bacillati</taxon>
        <taxon>Bacillota</taxon>
        <taxon>Bacilli</taxon>
        <taxon>Bacillales</taxon>
        <taxon>Bacillaceae</taxon>
    </lineage>
</organism>
<protein>
    <submittedName>
        <fullName evidence="3">Uncharacterized protein</fullName>
    </submittedName>
</protein>
<evidence type="ECO:0000313" key="3">
    <source>
        <dbReference type="EMBL" id="PYZ91702.1"/>
    </source>
</evidence>